<proteinExistence type="predicted"/>
<keyword evidence="1" id="KW-0378">Hydrolase</keyword>
<dbReference type="InterPro" id="IPR029058">
    <property type="entry name" value="AB_hydrolase_fold"/>
</dbReference>
<accession>A0AA91ZS68</accession>
<dbReference type="EMBL" id="NVOR01000068">
    <property type="protein sequence ID" value="PED81385.1"/>
    <property type="molecule type" value="Genomic_DNA"/>
</dbReference>
<gene>
    <name evidence="3" type="ORF">CON65_17915</name>
</gene>
<name>A0AA91ZS68_9BACI</name>
<evidence type="ECO:0000259" key="2">
    <source>
        <dbReference type="Pfam" id="PF07859"/>
    </source>
</evidence>
<dbReference type="AlphaFoldDB" id="A0AA91ZS68"/>
<feature type="domain" description="Alpha/beta hydrolase fold-3" evidence="2">
    <location>
        <begin position="81"/>
        <end position="287"/>
    </location>
</feature>
<evidence type="ECO:0000313" key="3">
    <source>
        <dbReference type="EMBL" id="PED81385.1"/>
    </source>
</evidence>
<dbReference type="SUPFAM" id="SSF53474">
    <property type="entry name" value="alpha/beta-Hydrolases"/>
    <property type="match status" value="1"/>
</dbReference>
<dbReference type="RefSeq" id="WP_097899448.1">
    <property type="nucleotide sequence ID" value="NZ_NVOR01000068.1"/>
</dbReference>
<evidence type="ECO:0000256" key="1">
    <source>
        <dbReference type="ARBA" id="ARBA00022801"/>
    </source>
</evidence>
<dbReference type="PANTHER" id="PTHR48081:SF8">
    <property type="entry name" value="ALPHA_BETA HYDROLASE FOLD-3 DOMAIN-CONTAINING PROTEIN-RELATED"/>
    <property type="match status" value="1"/>
</dbReference>
<dbReference type="PANTHER" id="PTHR48081">
    <property type="entry name" value="AB HYDROLASE SUPERFAMILY PROTEIN C4A8.06C"/>
    <property type="match status" value="1"/>
</dbReference>
<dbReference type="Pfam" id="PF07859">
    <property type="entry name" value="Abhydrolase_3"/>
    <property type="match status" value="1"/>
</dbReference>
<organism evidence="3 4">
    <name type="scientific">Bacillus pseudomycoides</name>
    <dbReference type="NCBI Taxonomy" id="64104"/>
    <lineage>
        <taxon>Bacteria</taxon>
        <taxon>Bacillati</taxon>
        <taxon>Bacillota</taxon>
        <taxon>Bacilli</taxon>
        <taxon>Bacillales</taxon>
        <taxon>Bacillaceae</taxon>
        <taxon>Bacillus</taxon>
        <taxon>Bacillus cereus group</taxon>
    </lineage>
</organism>
<reference evidence="3 4" key="1">
    <citation type="submission" date="2017-09" db="EMBL/GenBank/DDBJ databases">
        <title>Large-scale bioinformatics analysis of Bacillus genomes uncovers conserved roles of natural products in bacterial physiology.</title>
        <authorList>
            <consortium name="Agbiome Team Llc"/>
            <person name="Bleich R.M."/>
            <person name="Grubbs K.J."/>
            <person name="Santa Maria K.C."/>
            <person name="Allen S.E."/>
            <person name="Farag S."/>
            <person name="Shank E.A."/>
            <person name="Bowers A."/>
        </authorList>
    </citation>
    <scope>NUCLEOTIDE SEQUENCE [LARGE SCALE GENOMIC DNA]</scope>
    <source>
        <strain evidence="3 4">AFS092012</strain>
    </source>
</reference>
<dbReference type="InterPro" id="IPR050300">
    <property type="entry name" value="GDXG_lipolytic_enzyme"/>
</dbReference>
<dbReference type="InterPro" id="IPR013094">
    <property type="entry name" value="AB_hydrolase_3"/>
</dbReference>
<dbReference type="GO" id="GO:0016787">
    <property type="term" value="F:hydrolase activity"/>
    <property type="evidence" value="ECO:0007669"/>
    <property type="project" value="UniProtKB-KW"/>
</dbReference>
<dbReference type="Proteomes" id="UP000221020">
    <property type="component" value="Unassembled WGS sequence"/>
</dbReference>
<protein>
    <submittedName>
        <fullName evidence="3">Lipase</fullName>
    </submittedName>
</protein>
<sequence length="321" mass="35762">MELNPKIKSILNKINSKESRPLHLLSVQEARGQVKNPYLTTPVNPRLSGNERVTTKKINGPFGEIPIRVYTPPDSGNFPILIYFHGGGWVLGSLNGVDTICRRITQKARVIVISICYHLAPEYKFPDPVYEALFVTQWVYKHAKDIQGDSTLLAIGGDSAGANLAAAVTLKLKQAKSPKLCAQLLIYPITDCRLQSETYKEYATGYLLTYDAMKWFCGHYLSSPEDINNPFASPLLSVDLSGLPPAYIVTAEFDPARSDGEQYANRLRISGVPVILRRYEGMVHDFMSFADPPWEIKEAIEAIDDTAIGIRDLLYNGRIAK</sequence>
<comment type="caution">
    <text evidence="3">The sequence shown here is derived from an EMBL/GenBank/DDBJ whole genome shotgun (WGS) entry which is preliminary data.</text>
</comment>
<dbReference type="Gene3D" id="3.40.50.1820">
    <property type="entry name" value="alpha/beta hydrolase"/>
    <property type="match status" value="1"/>
</dbReference>
<evidence type="ECO:0000313" key="4">
    <source>
        <dbReference type="Proteomes" id="UP000221020"/>
    </source>
</evidence>